<dbReference type="Pfam" id="PF24714">
    <property type="entry name" value="TOR1L1_N"/>
    <property type="match status" value="1"/>
</dbReference>
<dbReference type="Gramene" id="arahy.Tifrunner.gnm2.ann2.Ah05g314500.1">
    <property type="protein sequence ID" value="arahy.Tifrunner.gnm2.ann2.Ah05g314500.1-CDS"/>
    <property type="gene ID" value="arahy.Tifrunner.gnm2.ann2.Ah05g314500"/>
</dbReference>
<dbReference type="Pfam" id="PF24713">
    <property type="entry name" value="TOR1L1_C"/>
    <property type="match status" value="1"/>
</dbReference>
<dbReference type="PANTHER" id="PTHR31355:SF22">
    <property type="entry name" value="TORTIFOLIA1-LIKE PROTEIN 2"/>
    <property type="match status" value="1"/>
</dbReference>
<dbReference type="Gene3D" id="1.25.10.10">
    <property type="entry name" value="Leucine-rich Repeat Variant"/>
    <property type="match status" value="2"/>
</dbReference>
<dbReference type="FunFam" id="1.25.10.10:FF:000549">
    <property type="entry name" value="ARM repeat superfamily protein"/>
    <property type="match status" value="1"/>
</dbReference>
<comment type="caution">
    <text evidence="3">The sequence shown here is derived from an EMBL/GenBank/DDBJ whole genome shotgun (WGS) entry which is preliminary data.</text>
</comment>
<dbReference type="InterPro" id="IPR033337">
    <property type="entry name" value="TORTIFOLIA1/SINE1-2"/>
</dbReference>
<dbReference type="SMART" id="SM01349">
    <property type="entry name" value="TOG"/>
    <property type="match status" value="1"/>
</dbReference>
<feature type="compositionally biased region" description="Polar residues" evidence="1">
    <location>
        <begin position="585"/>
        <end position="607"/>
    </location>
</feature>
<keyword evidence="4" id="KW-1185">Reference proteome</keyword>
<evidence type="ECO:0000259" key="2">
    <source>
        <dbReference type="SMART" id="SM01349"/>
    </source>
</evidence>
<dbReference type="GO" id="GO:0008017">
    <property type="term" value="F:microtubule binding"/>
    <property type="evidence" value="ECO:0007669"/>
    <property type="project" value="InterPro"/>
</dbReference>
<feature type="region of interest" description="Disordered" evidence="1">
    <location>
        <begin position="577"/>
        <end position="653"/>
    </location>
</feature>
<dbReference type="SUPFAM" id="SSF48371">
    <property type="entry name" value="ARM repeat"/>
    <property type="match status" value="1"/>
</dbReference>
<dbReference type="PANTHER" id="PTHR31355">
    <property type="entry name" value="MICROTUBULE-ASSOCIATED PROTEIN TORTIFOLIA1"/>
    <property type="match status" value="1"/>
</dbReference>
<feature type="domain" description="TOG" evidence="2">
    <location>
        <begin position="54"/>
        <end position="296"/>
    </location>
</feature>
<dbReference type="InterPro" id="IPR057599">
    <property type="entry name" value="TORTIFOLIA1/TORL1-2_C"/>
</dbReference>
<evidence type="ECO:0000313" key="3">
    <source>
        <dbReference type="EMBL" id="RYR57697.1"/>
    </source>
</evidence>
<proteinExistence type="predicted"/>
<sequence length="844" mass="93037">MSYHSLLSTKMKKPHSQQHNNHQSQAKTLFELKQKVVTALNKLSDRDTHQIGVEELERTARSLTADSVSPFLSCLLDTDSDQKASIRKECVRLMATVAAVHGDLVLPYLPKMVSSIVRRLRDADSVVRDTCVDAVGVLASKIVNGCGGDRAFVAVVRPIFEALGEQNKHVQSGSAMCLARIVDNTSDPPVAVLQKMLVRTLKLLKNPHFMAKPALVELNKSIIQGGGAPSENVLSTAIASIQEALKDSDWATRKAAAVALGEIGLSGASFLACLRTSCIRSLESCRFDKVKPVRDAVLQALKYWRILPGPNTPEPSETGSSIKASTENTCRGDSADLSSTTESGQRDLKAQKVYTKSTMGRVPLSARKGGQSYAGNPQHLKDDWQVEIAVPRTHSIVEFHSLNEDSESSSVTKPLETISVEVTSMRDIGYEYVPMDDKQECSSVSNLTNDNFETKFLAASHECFIKNGFQKPLASEQFGEEGSCNEQMYSMKSQNPRSSGSTITEQNPHAPHECCCVQLANDMICIQNQLSDMEIKQANMMHQLQMFTTGIMDALSTIQSKMVGLENVIDRLTQESVQGGRHSYSENSKFFRPSQNTASPRFSTCTPRPSVDINGKPSGLSSNKKSESWEKKTFSRSQPRNFAGDTADSWKSYKPKNARNFTEKDMLNSSANDTRSMISTQVRKNDDIFSCATRAKPRIGCRVSNTNYWKCVKRLVSEGDLNSAYMESLCSGDELILVELLNKTGPVIESLSVKTVNVLISTLASYILEGRFFNTIIPWLQQIVEMSTIHGPNCIALSIEVKEQLLSAVQEAGDLNIISHAERRCATELAMKLHHIWGKINETS</sequence>
<evidence type="ECO:0000256" key="1">
    <source>
        <dbReference type="SAM" id="MobiDB-lite"/>
    </source>
</evidence>
<accession>A0A445D378</accession>
<dbReference type="Proteomes" id="UP000289738">
    <property type="component" value="Chromosome A05"/>
</dbReference>
<gene>
    <name evidence="3" type="ORF">Ahy_A05g023398</name>
</gene>
<feature type="region of interest" description="Disordered" evidence="1">
    <location>
        <begin position="1"/>
        <end position="24"/>
    </location>
</feature>
<protein>
    <recommendedName>
        <fullName evidence="2">TOG domain-containing protein</fullName>
    </recommendedName>
</protein>
<feature type="region of interest" description="Disordered" evidence="1">
    <location>
        <begin position="359"/>
        <end position="378"/>
    </location>
</feature>
<dbReference type="GO" id="GO:0005874">
    <property type="term" value="C:microtubule"/>
    <property type="evidence" value="ECO:0007669"/>
    <property type="project" value="InterPro"/>
</dbReference>
<feature type="compositionally biased region" description="Polar residues" evidence="1">
    <location>
        <begin position="314"/>
        <end position="343"/>
    </location>
</feature>
<feature type="compositionally biased region" description="Basic and acidic residues" evidence="1">
    <location>
        <begin position="624"/>
        <end position="633"/>
    </location>
</feature>
<feature type="region of interest" description="Disordered" evidence="1">
    <location>
        <begin position="309"/>
        <end position="348"/>
    </location>
</feature>
<dbReference type="OrthoDB" id="298726at2759"/>
<dbReference type="InterPro" id="IPR011989">
    <property type="entry name" value="ARM-like"/>
</dbReference>
<dbReference type="InterPro" id="IPR034085">
    <property type="entry name" value="TOG"/>
</dbReference>
<name>A0A445D378_ARAHY</name>
<dbReference type="EMBL" id="SDMP01000005">
    <property type="protein sequence ID" value="RYR57697.1"/>
    <property type="molecule type" value="Genomic_DNA"/>
</dbReference>
<dbReference type="AlphaFoldDB" id="A0A445D378"/>
<evidence type="ECO:0000313" key="4">
    <source>
        <dbReference type="Proteomes" id="UP000289738"/>
    </source>
</evidence>
<dbReference type="SMR" id="A0A445D378"/>
<dbReference type="InterPro" id="IPR016024">
    <property type="entry name" value="ARM-type_fold"/>
</dbReference>
<reference evidence="3 4" key="1">
    <citation type="submission" date="2019-01" db="EMBL/GenBank/DDBJ databases">
        <title>Sequencing of cultivated peanut Arachis hypogaea provides insights into genome evolution and oil improvement.</title>
        <authorList>
            <person name="Chen X."/>
        </authorList>
    </citation>
    <scope>NUCLEOTIDE SEQUENCE [LARGE SCALE GENOMIC DNA]</scope>
    <source>
        <strain evidence="4">cv. Fuhuasheng</strain>
        <tissue evidence="3">Leaves</tissue>
    </source>
</reference>
<organism evidence="3 4">
    <name type="scientific">Arachis hypogaea</name>
    <name type="common">Peanut</name>
    <dbReference type="NCBI Taxonomy" id="3818"/>
    <lineage>
        <taxon>Eukaryota</taxon>
        <taxon>Viridiplantae</taxon>
        <taxon>Streptophyta</taxon>
        <taxon>Embryophyta</taxon>
        <taxon>Tracheophyta</taxon>
        <taxon>Spermatophyta</taxon>
        <taxon>Magnoliopsida</taxon>
        <taxon>eudicotyledons</taxon>
        <taxon>Gunneridae</taxon>
        <taxon>Pentapetalae</taxon>
        <taxon>rosids</taxon>
        <taxon>fabids</taxon>
        <taxon>Fabales</taxon>
        <taxon>Fabaceae</taxon>
        <taxon>Papilionoideae</taxon>
        <taxon>50 kb inversion clade</taxon>
        <taxon>dalbergioids sensu lato</taxon>
        <taxon>Dalbergieae</taxon>
        <taxon>Pterocarpus clade</taxon>
        <taxon>Arachis</taxon>
    </lineage>
</organism>
<dbReference type="InterPro" id="IPR057600">
    <property type="entry name" value="TORTIFOLIA1/SINE1-2_N"/>
</dbReference>